<feature type="region of interest" description="Disordered" evidence="1">
    <location>
        <begin position="518"/>
        <end position="537"/>
    </location>
</feature>
<name>A0A0S4IJV3_BODSA</name>
<evidence type="ECO:0000256" key="2">
    <source>
        <dbReference type="SAM" id="Phobius"/>
    </source>
</evidence>
<evidence type="ECO:0000313" key="4">
    <source>
        <dbReference type="Proteomes" id="UP000051952"/>
    </source>
</evidence>
<feature type="transmembrane region" description="Helical" evidence="2">
    <location>
        <begin position="20"/>
        <end position="36"/>
    </location>
</feature>
<reference evidence="4" key="1">
    <citation type="submission" date="2015-09" db="EMBL/GenBank/DDBJ databases">
        <authorList>
            <consortium name="Pathogen Informatics"/>
        </authorList>
    </citation>
    <scope>NUCLEOTIDE SEQUENCE [LARGE SCALE GENOMIC DNA]</scope>
    <source>
        <strain evidence="4">Lake Konstanz</strain>
    </source>
</reference>
<dbReference type="EMBL" id="CYKH01000024">
    <property type="protein sequence ID" value="CUE60994.1"/>
    <property type="molecule type" value="Genomic_DNA"/>
</dbReference>
<keyword evidence="2" id="KW-0812">Transmembrane</keyword>
<feature type="compositionally biased region" description="Low complexity" evidence="1">
    <location>
        <begin position="812"/>
        <end position="823"/>
    </location>
</feature>
<feature type="region of interest" description="Disordered" evidence="1">
    <location>
        <begin position="687"/>
        <end position="757"/>
    </location>
</feature>
<evidence type="ECO:0000256" key="1">
    <source>
        <dbReference type="SAM" id="MobiDB-lite"/>
    </source>
</evidence>
<dbReference type="AlphaFoldDB" id="A0A0S4IJV3"/>
<feature type="region of interest" description="Disordered" evidence="1">
    <location>
        <begin position="296"/>
        <end position="389"/>
    </location>
</feature>
<proteinExistence type="predicted"/>
<organism evidence="3 4">
    <name type="scientific">Bodo saltans</name>
    <name type="common">Flagellated protozoan</name>
    <dbReference type="NCBI Taxonomy" id="75058"/>
    <lineage>
        <taxon>Eukaryota</taxon>
        <taxon>Discoba</taxon>
        <taxon>Euglenozoa</taxon>
        <taxon>Kinetoplastea</taxon>
        <taxon>Metakinetoplastina</taxon>
        <taxon>Eubodonida</taxon>
        <taxon>Bodonidae</taxon>
        <taxon>Bodo</taxon>
    </lineage>
</organism>
<feature type="compositionally biased region" description="Basic residues" evidence="1">
    <location>
        <begin position="55"/>
        <end position="66"/>
    </location>
</feature>
<accession>A0A0S4IJV3</accession>
<feature type="region of interest" description="Disordered" evidence="1">
    <location>
        <begin position="808"/>
        <end position="849"/>
    </location>
</feature>
<feature type="compositionally biased region" description="Basic and acidic residues" evidence="1">
    <location>
        <begin position="714"/>
        <end position="723"/>
    </location>
</feature>
<feature type="region of interest" description="Disordered" evidence="1">
    <location>
        <begin position="633"/>
        <end position="659"/>
    </location>
</feature>
<feature type="compositionally biased region" description="Low complexity" evidence="1">
    <location>
        <begin position="736"/>
        <end position="753"/>
    </location>
</feature>
<dbReference type="VEuPathDB" id="TriTrypDB:BSAL_49705"/>
<feature type="region of interest" description="Disordered" evidence="1">
    <location>
        <begin position="54"/>
        <end position="74"/>
    </location>
</feature>
<keyword evidence="2" id="KW-1133">Transmembrane helix</keyword>
<sequence length="849" mass="92390">MAAMEPLSPTARGKRIKRVLWEWLACALLLTILIFLDAHGPRWLSMDGHTMSARAPKHSAHHHRHPTERPAVNTLPPGEVVASHDVFVAQGALNTGGITVVPCAPCPLCDDACSTAVQPAARESCPPCAVCNEERLSECPPSATSTCPNKECPVCPPVTSPRNEGAFEALAECQQRLQECRAPPAQDCPVSQSCEDMSRSAMGDLSAALKAMFFGSCVTGVWMLLRSSGGDGTTSSPTTSSKGESSLDVLLQCEAFTRALMEEAFMESIALTEHHDRAWRALLDLRAQKYCERETSGAVHSVVPSDRKRSNTVPALKLSTSPRPPLEEVTAASNRARSGHEGHWARHTPPNSARSVSPLTNSSFEGTPHKLLMTRGGHVPADRTPKRRPASIHSWLTQQQQQTPPPVLDVAAVINGGADASQQGCSKAPSDDAKRRAEVATLSKTMCSMYVALMHDADQHWYARADALFAESRALCKAGLQVKRAQDAKQRDVDDLRRQLEVSSSAWAAKLNDVRSDAERQQALHDARHADHQSDSTRRIAEWEDRFSALTAEKHEQSILMHQLRASIEVLEEAQYRHEKSKNDLEASLRAATVELDQIREREAAKTCKIASTQHDDICVRNVATDTSDILVGSTPLRESNDVSTPPKSPKRSSNTAATTAAIFHEALLRESREKHMAILEAKLHELDQRHQYNPPTPPTSSSSPSSSGFMMSRMDEAHRGGDRSGLNRTVSPTQASFASSNTPTASSATVTSGGEADPLCLVTGASRPTRVRPNQSEMYSQSVLRSFEEASAQRDRNALFDTLAMHHSGVSRRQSSTGSGQRFGNSMDGWLQHPYAAAGDSSKPRSAR</sequence>
<protein>
    <submittedName>
        <fullName evidence="3">Membrane-associated protein, putative</fullName>
    </submittedName>
</protein>
<gene>
    <name evidence="3" type="ORF">BSAL_49705</name>
</gene>
<keyword evidence="4" id="KW-1185">Reference proteome</keyword>
<feature type="compositionally biased region" description="Polar residues" evidence="1">
    <location>
        <begin position="642"/>
        <end position="659"/>
    </location>
</feature>
<feature type="compositionally biased region" description="Polar residues" evidence="1">
    <location>
        <begin position="349"/>
        <end position="365"/>
    </location>
</feature>
<keyword evidence="2" id="KW-0472">Membrane</keyword>
<evidence type="ECO:0000313" key="3">
    <source>
        <dbReference type="EMBL" id="CUE60994.1"/>
    </source>
</evidence>
<dbReference type="Proteomes" id="UP000051952">
    <property type="component" value="Unassembled WGS sequence"/>
</dbReference>